<gene>
    <name evidence="6" type="ORF">HD556DRAFT_1209782</name>
</gene>
<dbReference type="PANTHER" id="PTHR12644">
    <property type="entry name" value="ARP2/3 COMPLEX 16 KD SUBUNIT P16-ARC"/>
    <property type="match status" value="1"/>
</dbReference>
<dbReference type="Proteomes" id="UP000719766">
    <property type="component" value="Unassembled WGS sequence"/>
</dbReference>
<evidence type="ECO:0000256" key="3">
    <source>
        <dbReference type="ARBA" id="ARBA00022490"/>
    </source>
</evidence>
<name>A0A9P7DRH8_9AGAM</name>
<dbReference type="OrthoDB" id="429520at2759"/>
<evidence type="ECO:0000256" key="2">
    <source>
        <dbReference type="ARBA" id="ARBA00006084"/>
    </source>
</evidence>
<keyword evidence="4 5" id="KW-0206">Cytoskeleton</keyword>
<evidence type="ECO:0000313" key="6">
    <source>
        <dbReference type="EMBL" id="KAG1801387.1"/>
    </source>
</evidence>
<keyword evidence="7" id="KW-1185">Reference proteome</keyword>
<dbReference type="EMBL" id="JABBWE010000007">
    <property type="protein sequence ID" value="KAG1801387.1"/>
    <property type="molecule type" value="Genomic_DNA"/>
</dbReference>
<sequence length="110" mass="12037">LLLEGELYDTEPRDPAQVLSDAKQKQEAVRSTLAKEDIPGALEIALDSTPYGPNDEEAKATLPLFVVSILNSMKSSEIINVVKALSQDDQDTLMKYFYKGMGMPGWCGVS</sequence>
<dbReference type="RefSeq" id="XP_041164853.1">
    <property type="nucleotide sequence ID" value="XM_041296543.1"/>
</dbReference>
<evidence type="ECO:0000256" key="1">
    <source>
        <dbReference type="ARBA" id="ARBA00004245"/>
    </source>
</evidence>
<dbReference type="Gene3D" id="1.25.40.190">
    <property type="entry name" value="Actin-related protein 2/3 complex subunit 5"/>
    <property type="match status" value="1"/>
</dbReference>
<evidence type="ECO:0000256" key="4">
    <source>
        <dbReference type="ARBA" id="ARBA00023212"/>
    </source>
</evidence>
<organism evidence="6 7">
    <name type="scientific">Suillus plorans</name>
    <dbReference type="NCBI Taxonomy" id="116603"/>
    <lineage>
        <taxon>Eukaryota</taxon>
        <taxon>Fungi</taxon>
        <taxon>Dikarya</taxon>
        <taxon>Basidiomycota</taxon>
        <taxon>Agaricomycotina</taxon>
        <taxon>Agaricomycetes</taxon>
        <taxon>Agaricomycetidae</taxon>
        <taxon>Boletales</taxon>
        <taxon>Suillineae</taxon>
        <taxon>Suillaceae</taxon>
        <taxon>Suillus</taxon>
    </lineage>
</organism>
<comment type="function">
    <text evidence="5">Functions as component of the Arp2/3 complex which is involved in regulation of actin polymerization and together with an activating nucleation-promoting factor (NPF) mediates the formation of branched actin networks. Arp2/3 complex plays a critical role in the control of cell morphogenesis via the modulation of cell polarity development.</text>
</comment>
<dbReference type="InterPro" id="IPR006789">
    <property type="entry name" value="ARPC5"/>
</dbReference>
<dbReference type="GO" id="GO:0034314">
    <property type="term" value="P:Arp2/3 complex-mediated actin nucleation"/>
    <property type="evidence" value="ECO:0007669"/>
    <property type="project" value="InterPro"/>
</dbReference>
<proteinExistence type="inferred from homology"/>
<dbReference type="GeneID" id="64590307"/>
<evidence type="ECO:0000256" key="5">
    <source>
        <dbReference type="RuleBase" id="RU004301"/>
    </source>
</evidence>
<dbReference type="SUPFAM" id="SSF69103">
    <property type="entry name" value="Arp2/3 complex 16 kDa subunit ARPC5"/>
    <property type="match status" value="1"/>
</dbReference>
<reference evidence="6" key="1">
    <citation type="journal article" date="2020" name="New Phytol.">
        <title>Comparative genomics reveals dynamic genome evolution in host specialist ectomycorrhizal fungi.</title>
        <authorList>
            <person name="Lofgren L.A."/>
            <person name="Nguyen N.H."/>
            <person name="Vilgalys R."/>
            <person name="Ruytinx J."/>
            <person name="Liao H.L."/>
            <person name="Branco S."/>
            <person name="Kuo A."/>
            <person name="LaButti K."/>
            <person name="Lipzen A."/>
            <person name="Andreopoulos W."/>
            <person name="Pangilinan J."/>
            <person name="Riley R."/>
            <person name="Hundley H."/>
            <person name="Na H."/>
            <person name="Barry K."/>
            <person name="Grigoriev I.V."/>
            <person name="Stajich J.E."/>
            <person name="Kennedy P.G."/>
        </authorList>
    </citation>
    <scope>NUCLEOTIDE SEQUENCE</scope>
    <source>
        <strain evidence="6">S12</strain>
    </source>
</reference>
<comment type="caution">
    <text evidence="6">The sequence shown here is derived from an EMBL/GenBank/DDBJ whole genome shotgun (WGS) entry which is preliminary data.</text>
</comment>
<comment type="similarity">
    <text evidence="2 5">Belongs to the ARPC5 family.</text>
</comment>
<dbReference type="Pfam" id="PF04699">
    <property type="entry name" value="P16-Arc"/>
    <property type="match status" value="1"/>
</dbReference>
<feature type="non-terminal residue" evidence="6">
    <location>
        <position position="110"/>
    </location>
</feature>
<dbReference type="InterPro" id="IPR036743">
    <property type="entry name" value="ARPC5_sf"/>
</dbReference>
<dbReference type="AlphaFoldDB" id="A0A9P7DRH8"/>
<accession>A0A9P7DRH8</accession>
<comment type="subcellular location">
    <subcellularLocation>
        <location evidence="1">Cytoplasm</location>
        <location evidence="1">Cytoskeleton</location>
    </subcellularLocation>
</comment>
<dbReference type="GO" id="GO:0030833">
    <property type="term" value="P:regulation of actin filament polymerization"/>
    <property type="evidence" value="ECO:0007669"/>
    <property type="project" value="InterPro"/>
</dbReference>
<keyword evidence="3" id="KW-0963">Cytoplasm</keyword>
<feature type="non-terminal residue" evidence="6">
    <location>
        <position position="1"/>
    </location>
</feature>
<protein>
    <recommendedName>
        <fullName evidence="5">Actin-related protein 2/3 complex subunit 5</fullName>
    </recommendedName>
</protein>
<dbReference type="GO" id="GO:0005885">
    <property type="term" value="C:Arp2/3 protein complex"/>
    <property type="evidence" value="ECO:0007669"/>
    <property type="project" value="InterPro"/>
</dbReference>
<evidence type="ECO:0000313" key="7">
    <source>
        <dbReference type="Proteomes" id="UP000719766"/>
    </source>
</evidence>